<evidence type="ECO:0000313" key="5">
    <source>
        <dbReference type="EMBL" id="KAK3307214.1"/>
    </source>
</evidence>
<dbReference type="SUPFAM" id="SSF51735">
    <property type="entry name" value="NAD(P)-binding Rossmann-fold domains"/>
    <property type="match status" value="1"/>
</dbReference>
<dbReference type="GO" id="GO:0005783">
    <property type="term" value="C:endoplasmic reticulum"/>
    <property type="evidence" value="ECO:0007669"/>
    <property type="project" value="TreeGrafter"/>
</dbReference>
<dbReference type="GeneID" id="87883501"/>
<dbReference type="RefSeq" id="XP_062722994.1">
    <property type="nucleotide sequence ID" value="XM_062864672.1"/>
</dbReference>
<dbReference type="GO" id="GO:0005811">
    <property type="term" value="C:lipid droplet"/>
    <property type="evidence" value="ECO:0007669"/>
    <property type="project" value="TreeGrafter"/>
</dbReference>
<dbReference type="Proteomes" id="UP001273166">
    <property type="component" value="Unassembled WGS sequence"/>
</dbReference>
<evidence type="ECO:0000256" key="4">
    <source>
        <dbReference type="RuleBase" id="RU000363"/>
    </source>
</evidence>
<dbReference type="Gene3D" id="3.40.50.720">
    <property type="entry name" value="NAD(P)-binding Rossmann-like Domain"/>
    <property type="match status" value="1"/>
</dbReference>
<dbReference type="PROSITE" id="PS00061">
    <property type="entry name" value="ADH_SHORT"/>
    <property type="match status" value="1"/>
</dbReference>
<dbReference type="GO" id="GO:0004806">
    <property type="term" value="F:triacylglycerol lipase activity"/>
    <property type="evidence" value="ECO:0007669"/>
    <property type="project" value="TreeGrafter"/>
</dbReference>
<keyword evidence="6" id="KW-1185">Reference proteome</keyword>
<name>A0AAJ0GW75_9PEZI</name>
<dbReference type="PRINTS" id="PR00081">
    <property type="entry name" value="GDHRDH"/>
</dbReference>
<evidence type="ECO:0000256" key="3">
    <source>
        <dbReference type="ARBA" id="ARBA00023002"/>
    </source>
</evidence>
<accession>A0AAJ0GW75</accession>
<dbReference type="FunFam" id="3.40.50.720:FF:000261">
    <property type="entry name" value="NADPH-dependent 1-acyldihydroxyacetone phosphate reductase"/>
    <property type="match status" value="1"/>
</dbReference>
<evidence type="ECO:0000313" key="6">
    <source>
        <dbReference type="Proteomes" id="UP001273166"/>
    </source>
</evidence>
<dbReference type="InterPro" id="IPR002347">
    <property type="entry name" value="SDR_fam"/>
</dbReference>
<comment type="similarity">
    <text evidence="1 4">Belongs to the short-chain dehydrogenases/reductases (SDR) family.</text>
</comment>
<proteinExistence type="inferred from homology"/>
<dbReference type="AlphaFoldDB" id="A0AAJ0GW75"/>
<keyword evidence="3" id="KW-0560">Oxidoreductase</keyword>
<gene>
    <name evidence="5" type="ORF">B0T15DRAFT_393077</name>
</gene>
<dbReference type="PANTHER" id="PTHR44169:SF6">
    <property type="entry name" value="NADPH-DEPENDENT 1-ACYLDIHYDROXYACETONE PHOSPHATE REDUCTASE"/>
    <property type="match status" value="1"/>
</dbReference>
<dbReference type="GO" id="GO:0000140">
    <property type="term" value="F:acylglycerone-phosphate reductase (NADP+) activity"/>
    <property type="evidence" value="ECO:0007669"/>
    <property type="project" value="TreeGrafter"/>
</dbReference>
<dbReference type="PANTHER" id="PTHR44169">
    <property type="entry name" value="NADPH-DEPENDENT 1-ACYLDIHYDROXYACETONE PHOSPHATE REDUCTASE"/>
    <property type="match status" value="1"/>
</dbReference>
<evidence type="ECO:0000256" key="1">
    <source>
        <dbReference type="ARBA" id="ARBA00006484"/>
    </source>
</evidence>
<dbReference type="PRINTS" id="PR00080">
    <property type="entry name" value="SDRFAMILY"/>
</dbReference>
<dbReference type="Pfam" id="PF00106">
    <property type="entry name" value="adh_short"/>
    <property type="match status" value="1"/>
</dbReference>
<protein>
    <submittedName>
        <fullName evidence="5">Uncharacterized protein</fullName>
    </submittedName>
</protein>
<dbReference type="CDD" id="cd05374">
    <property type="entry name" value="17beta-HSD-like_SDR_c"/>
    <property type="match status" value="1"/>
</dbReference>
<reference evidence="5" key="2">
    <citation type="submission" date="2023-06" db="EMBL/GenBank/DDBJ databases">
        <authorList>
            <consortium name="Lawrence Berkeley National Laboratory"/>
            <person name="Mondo S.J."/>
            <person name="Hensen N."/>
            <person name="Bonometti L."/>
            <person name="Westerberg I."/>
            <person name="Brannstrom I.O."/>
            <person name="Guillou S."/>
            <person name="Cros-Aarteil S."/>
            <person name="Calhoun S."/>
            <person name="Haridas S."/>
            <person name="Kuo A."/>
            <person name="Pangilinan J."/>
            <person name="Riley R."/>
            <person name="Labutti K."/>
            <person name="Andreopoulos B."/>
            <person name="Lipzen A."/>
            <person name="Chen C."/>
            <person name="Yanf M."/>
            <person name="Daum C."/>
            <person name="Ng V."/>
            <person name="Clum A."/>
            <person name="Steindorff A."/>
            <person name="Ohm R."/>
            <person name="Martin F."/>
            <person name="Silar P."/>
            <person name="Natvig D."/>
            <person name="Lalanne C."/>
            <person name="Gautier V."/>
            <person name="Ament-Velasquez S.L."/>
            <person name="Kruys A."/>
            <person name="Hutchinson M.I."/>
            <person name="Powell A.J."/>
            <person name="Barry K."/>
            <person name="Miller A.N."/>
            <person name="Grigoriev I.V."/>
            <person name="Debuchy R."/>
            <person name="Gladieux P."/>
            <person name="Thoren M.H."/>
            <person name="Johannesson H."/>
        </authorList>
    </citation>
    <scope>NUCLEOTIDE SEQUENCE</scope>
    <source>
        <strain evidence="5">CBS 333.67</strain>
    </source>
</reference>
<sequence>MGPRPGQKTVLITGCTPGGIGHALAMEFHAKGLHVFATARNPAVLAEMAAVGMTTLALDVTKADSIKTCHDEVSKLTGGKLDILVNNAGRTHTHPATDIDMDDVRETFETNVFGVMAMCAGFADLLIAARGLIINIASLAAITPYIFGSVYCATKGAVTAYSRTLRLELKPFGVRVMVAMTGTVRSQIASRPHRSLPEGSIYQRVRALFERRLTFSQNTATVDTGAYARKLVGKALAPEWPLLFRTWFGRPDWFWGGGMAGPAWLSTWFGEWILDFVLYRMIGMPLLERVLREEEMLKKLE</sequence>
<reference evidence="5" key="1">
    <citation type="journal article" date="2023" name="Mol. Phylogenet. Evol.">
        <title>Genome-scale phylogeny and comparative genomics of the fungal order Sordariales.</title>
        <authorList>
            <person name="Hensen N."/>
            <person name="Bonometti L."/>
            <person name="Westerberg I."/>
            <person name="Brannstrom I.O."/>
            <person name="Guillou S."/>
            <person name="Cros-Aarteil S."/>
            <person name="Calhoun S."/>
            <person name="Haridas S."/>
            <person name="Kuo A."/>
            <person name="Mondo S."/>
            <person name="Pangilinan J."/>
            <person name="Riley R."/>
            <person name="LaButti K."/>
            <person name="Andreopoulos B."/>
            <person name="Lipzen A."/>
            <person name="Chen C."/>
            <person name="Yan M."/>
            <person name="Daum C."/>
            <person name="Ng V."/>
            <person name="Clum A."/>
            <person name="Steindorff A."/>
            <person name="Ohm R.A."/>
            <person name="Martin F."/>
            <person name="Silar P."/>
            <person name="Natvig D.O."/>
            <person name="Lalanne C."/>
            <person name="Gautier V."/>
            <person name="Ament-Velasquez S.L."/>
            <person name="Kruys A."/>
            <person name="Hutchinson M.I."/>
            <person name="Powell A.J."/>
            <person name="Barry K."/>
            <person name="Miller A.N."/>
            <person name="Grigoriev I.V."/>
            <person name="Debuchy R."/>
            <person name="Gladieux P."/>
            <person name="Hiltunen Thoren M."/>
            <person name="Johannesson H."/>
        </authorList>
    </citation>
    <scope>NUCLEOTIDE SEQUENCE</scope>
    <source>
        <strain evidence="5">CBS 333.67</strain>
    </source>
</reference>
<dbReference type="EMBL" id="JAUDZG010000003">
    <property type="protein sequence ID" value="KAK3307214.1"/>
    <property type="molecule type" value="Genomic_DNA"/>
</dbReference>
<dbReference type="GO" id="GO:0006654">
    <property type="term" value="P:phosphatidic acid biosynthetic process"/>
    <property type="evidence" value="ECO:0007669"/>
    <property type="project" value="TreeGrafter"/>
</dbReference>
<evidence type="ECO:0000256" key="2">
    <source>
        <dbReference type="ARBA" id="ARBA00022857"/>
    </source>
</evidence>
<dbReference type="InterPro" id="IPR036291">
    <property type="entry name" value="NAD(P)-bd_dom_sf"/>
</dbReference>
<dbReference type="InterPro" id="IPR020904">
    <property type="entry name" value="Sc_DH/Rdtase_CS"/>
</dbReference>
<organism evidence="5 6">
    <name type="scientific">Chaetomium strumarium</name>
    <dbReference type="NCBI Taxonomy" id="1170767"/>
    <lineage>
        <taxon>Eukaryota</taxon>
        <taxon>Fungi</taxon>
        <taxon>Dikarya</taxon>
        <taxon>Ascomycota</taxon>
        <taxon>Pezizomycotina</taxon>
        <taxon>Sordariomycetes</taxon>
        <taxon>Sordariomycetidae</taxon>
        <taxon>Sordariales</taxon>
        <taxon>Chaetomiaceae</taxon>
        <taxon>Chaetomium</taxon>
    </lineage>
</organism>
<keyword evidence="2" id="KW-0521">NADP</keyword>
<comment type="caution">
    <text evidence="5">The sequence shown here is derived from an EMBL/GenBank/DDBJ whole genome shotgun (WGS) entry which is preliminary data.</text>
</comment>
<dbReference type="GO" id="GO:0019433">
    <property type="term" value="P:triglyceride catabolic process"/>
    <property type="evidence" value="ECO:0007669"/>
    <property type="project" value="TreeGrafter"/>
</dbReference>